<dbReference type="GO" id="GO:0003677">
    <property type="term" value="F:DNA binding"/>
    <property type="evidence" value="ECO:0007669"/>
    <property type="project" value="InterPro"/>
</dbReference>
<keyword evidence="3" id="KW-1185">Reference proteome</keyword>
<dbReference type="Proteomes" id="UP000318017">
    <property type="component" value="Chromosome"/>
</dbReference>
<dbReference type="EMBL" id="CP036298">
    <property type="protein sequence ID" value="QDV24419.1"/>
    <property type="molecule type" value="Genomic_DNA"/>
</dbReference>
<protein>
    <recommendedName>
        <fullName evidence="1">HTH cro/C1-type domain-containing protein</fullName>
    </recommendedName>
</protein>
<evidence type="ECO:0000259" key="1">
    <source>
        <dbReference type="SMART" id="SM00530"/>
    </source>
</evidence>
<organism evidence="2 3">
    <name type="scientific">Aureliella helgolandensis</name>
    <dbReference type="NCBI Taxonomy" id="2527968"/>
    <lineage>
        <taxon>Bacteria</taxon>
        <taxon>Pseudomonadati</taxon>
        <taxon>Planctomycetota</taxon>
        <taxon>Planctomycetia</taxon>
        <taxon>Pirellulales</taxon>
        <taxon>Pirellulaceae</taxon>
        <taxon>Aureliella</taxon>
    </lineage>
</organism>
<proteinExistence type="predicted"/>
<sequence>MGCDLFQFGATPGTKHSHWKNVAKLGKQIHLNAANDKELDNALGPDTIGSMIDMATVTNETEINDIRDEINEFLRSNGESITALAERSGVPRDFLYRFLNDKYKYAPSFEYISRLVRAIGRRLTTTAE</sequence>
<reference evidence="2 3" key="1">
    <citation type="submission" date="2019-02" db="EMBL/GenBank/DDBJ databases">
        <title>Deep-cultivation of Planctomycetes and their phenomic and genomic characterization uncovers novel biology.</title>
        <authorList>
            <person name="Wiegand S."/>
            <person name="Jogler M."/>
            <person name="Boedeker C."/>
            <person name="Pinto D."/>
            <person name="Vollmers J."/>
            <person name="Rivas-Marin E."/>
            <person name="Kohn T."/>
            <person name="Peeters S.H."/>
            <person name="Heuer A."/>
            <person name="Rast P."/>
            <person name="Oberbeckmann S."/>
            <person name="Bunk B."/>
            <person name="Jeske O."/>
            <person name="Meyerdierks A."/>
            <person name="Storesund J.E."/>
            <person name="Kallscheuer N."/>
            <person name="Luecker S."/>
            <person name="Lage O.M."/>
            <person name="Pohl T."/>
            <person name="Merkel B.J."/>
            <person name="Hornburger P."/>
            <person name="Mueller R.-W."/>
            <person name="Bruemmer F."/>
            <person name="Labrenz M."/>
            <person name="Spormann A.M."/>
            <person name="Op den Camp H."/>
            <person name="Overmann J."/>
            <person name="Amann R."/>
            <person name="Jetten M.S.M."/>
            <person name="Mascher T."/>
            <person name="Medema M.H."/>
            <person name="Devos D.P."/>
            <person name="Kaster A.-K."/>
            <person name="Ovreas L."/>
            <person name="Rohde M."/>
            <person name="Galperin M.Y."/>
            <person name="Jogler C."/>
        </authorList>
    </citation>
    <scope>NUCLEOTIDE SEQUENCE [LARGE SCALE GENOMIC DNA]</scope>
    <source>
        <strain evidence="2 3">Q31a</strain>
    </source>
</reference>
<accession>A0A518G756</accession>
<dbReference type="InterPro" id="IPR001387">
    <property type="entry name" value="Cro/C1-type_HTH"/>
</dbReference>
<dbReference type="Gene3D" id="1.10.260.40">
    <property type="entry name" value="lambda repressor-like DNA-binding domains"/>
    <property type="match status" value="1"/>
</dbReference>
<dbReference type="InterPro" id="IPR010982">
    <property type="entry name" value="Lambda_DNA-bd_dom_sf"/>
</dbReference>
<dbReference type="SMART" id="SM00530">
    <property type="entry name" value="HTH_XRE"/>
    <property type="match status" value="1"/>
</dbReference>
<gene>
    <name evidence="2" type="ORF">Q31a_27360</name>
</gene>
<name>A0A518G756_9BACT</name>
<dbReference type="KEGG" id="ahel:Q31a_27360"/>
<evidence type="ECO:0000313" key="3">
    <source>
        <dbReference type="Proteomes" id="UP000318017"/>
    </source>
</evidence>
<evidence type="ECO:0000313" key="2">
    <source>
        <dbReference type="EMBL" id="QDV24419.1"/>
    </source>
</evidence>
<dbReference type="SUPFAM" id="SSF47413">
    <property type="entry name" value="lambda repressor-like DNA-binding domains"/>
    <property type="match status" value="1"/>
</dbReference>
<dbReference type="AlphaFoldDB" id="A0A518G756"/>
<dbReference type="CDD" id="cd00093">
    <property type="entry name" value="HTH_XRE"/>
    <property type="match status" value="1"/>
</dbReference>
<feature type="domain" description="HTH cro/C1-type" evidence="1">
    <location>
        <begin position="69"/>
        <end position="126"/>
    </location>
</feature>